<dbReference type="PROSITE" id="PS50191">
    <property type="entry name" value="CRAL_TRIO"/>
    <property type="match status" value="1"/>
</dbReference>
<name>A0A7R9KZA9_9ACAR</name>
<proteinExistence type="predicted"/>
<dbReference type="EMBL" id="CAJPIZ010010659">
    <property type="protein sequence ID" value="CAG2112658.1"/>
    <property type="molecule type" value="Genomic_DNA"/>
</dbReference>
<accession>A0A7R9KZA9</accession>
<dbReference type="SUPFAM" id="SSF52087">
    <property type="entry name" value="CRAL/TRIO domain"/>
    <property type="match status" value="1"/>
</dbReference>
<dbReference type="OrthoDB" id="6479701at2759"/>
<dbReference type="Pfam" id="PF00650">
    <property type="entry name" value="CRAL_TRIO"/>
    <property type="match status" value="1"/>
</dbReference>
<dbReference type="CDD" id="cd00170">
    <property type="entry name" value="SEC14"/>
    <property type="match status" value="1"/>
</dbReference>
<evidence type="ECO:0000313" key="2">
    <source>
        <dbReference type="EMBL" id="CAD7632228.1"/>
    </source>
</evidence>
<dbReference type="GO" id="GO:0012505">
    <property type="term" value="C:endomembrane system"/>
    <property type="evidence" value="ECO:0007669"/>
    <property type="project" value="TreeGrafter"/>
</dbReference>
<dbReference type="Gene3D" id="1.10.8.20">
    <property type="entry name" value="N-terminal domain of phosphatidylinositol transfer protein sec14p"/>
    <property type="match status" value="1"/>
</dbReference>
<dbReference type="AlphaFoldDB" id="A0A7R9KZA9"/>
<feature type="non-terminal residue" evidence="2">
    <location>
        <position position="1"/>
    </location>
</feature>
<dbReference type="InterPro" id="IPR053012">
    <property type="entry name" value="ER-organelle_contact"/>
</dbReference>
<evidence type="ECO:0000259" key="1">
    <source>
        <dbReference type="PROSITE" id="PS50191"/>
    </source>
</evidence>
<feature type="domain" description="CRAL-TRIO" evidence="1">
    <location>
        <begin position="85"/>
        <end position="153"/>
    </location>
</feature>
<dbReference type="GO" id="GO:0140284">
    <property type="term" value="C:endoplasmic reticulum-endosome membrane contact site"/>
    <property type="evidence" value="ECO:0007669"/>
    <property type="project" value="TreeGrafter"/>
</dbReference>
<dbReference type="EMBL" id="OC865234">
    <property type="protein sequence ID" value="CAD7632228.1"/>
    <property type="molecule type" value="Genomic_DNA"/>
</dbReference>
<dbReference type="Proteomes" id="UP000759131">
    <property type="component" value="Unassembled WGS sequence"/>
</dbReference>
<dbReference type="PANTHER" id="PTHR46384">
    <property type="entry name" value="MOTILE SPERM DOMAIN-CONTAINING PROTEIN 2"/>
    <property type="match status" value="1"/>
</dbReference>
<organism evidence="2">
    <name type="scientific">Medioppia subpectinata</name>
    <dbReference type="NCBI Taxonomy" id="1979941"/>
    <lineage>
        <taxon>Eukaryota</taxon>
        <taxon>Metazoa</taxon>
        <taxon>Ecdysozoa</taxon>
        <taxon>Arthropoda</taxon>
        <taxon>Chelicerata</taxon>
        <taxon>Arachnida</taxon>
        <taxon>Acari</taxon>
        <taxon>Acariformes</taxon>
        <taxon>Sarcoptiformes</taxon>
        <taxon>Oribatida</taxon>
        <taxon>Brachypylina</taxon>
        <taxon>Oppioidea</taxon>
        <taxon>Oppiidae</taxon>
        <taxon>Medioppia</taxon>
    </lineage>
</organism>
<dbReference type="Gene3D" id="3.40.525.10">
    <property type="entry name" value="CRAL-TRIO lipid binding domain"/>
    <property type="match status" value="1"/>
</dbReference>
<sequence>MRQLFLDSAREGDSDLYDQNDVHTVRTDDYAVHRFLMANDMNAKQAYSQLREAYRWRREFPVHRDFSHCGVEVFRCGAIAELERIVEEIIVTTFEKLDQLAGDKGFTVVMDVSGAGLSNVDMRAVKFMIKVMRQYYPESLRCVLVVNLPMLLG</sequence>
<dbReference type="InterPro" id="IPR036865">
    <property type="entry name" value="CRAL-TRIO_dom_sf"/>
</dbReference>
<keyword evidence="3" id="KW-1185">Reference proteome</keyword>
<gene>
    <name evidence="2" type="ORF">OSB1V03_LOCUS12633</name>
</gene>
<protein>
    <recommendedName>
        <fullName evidence="1">CRAL-TRIO domain-containing protein</fullName>
    </recommendedName>
</protein>
<reference evidence="2" key="1">
    <citation type="submission" date="2020-11" db="EMBL/GenBank/DDBJ databases">
        <authorList>
            <person name="Tran Van P."/>
        </authorList>
    </citation>
    <scope>NUCLEOTIDE SEQUENCE</scope>
</reference>
<evidence type="ECO:0000313" key="3">
    <source>
        <dbReference type="Proteomes" id="UP000759131"/>
    </source>
</evidence>
<dbReference type="InterPro" id="IPR036273">
    <property type="entry name" value="CRAL/TRIO_N_dom_sf"/>
</dbReference>
<dbReference type="PANTHER" id="PTHR46384:SF1">
    <property type="entry name" value="MOTILE SPERM DOMAIN-CONTAINING PROTEIN 2"/>
    <property type="match status" value="1"/>
</dbReference>
<dbReference type="InterPro" id="IPR001251">
    <property type="entry name" value="CRAL-TRIO_dom"/>
</dbReference>
<dbReference type="SUPFAM" id="SSF46938">
    <property type="entry name" value="CRAL/TRIO N-terminal domain"/>
    <property type="match status" value="1"/>
</dbReference>